<proteinExistence type="predicted"/>
<name>A0A7H0GG25_9BURK</name>
<dbReference type="KEGG" id="daer:H9K75_12705"/>
<reference evidence="1 2" key="1">
    <citation type="submission" date="2020-08" db="EMBL/GenBank/DDBJ databases">
        <title>Genome sequence of Diaphorobacter aerolatus KACC 16536T.</title>
        <authorList>
            <person name="Hyun D.-W."/>
            <person name="Bae J.-W."/>
        </authorList>
    </citation>
    <scope>NUCLEOTIDE SEQUENCE [LARGE SCALE GENOMIC DNA]</scope>
    <source>
        <strain evidence="1 2">KACC 16536</strain>
    </source>
</reference>
<evidence type="ECO:0000313" key="2">
    <source>
        <dbReference type="Proteomes" id="UP000516028"/>
    </source>
</evidence>
<dbReference type="RefSeq" id="WP_187722954.1">
    <property type="nucleotide sequence ID" value="NZ_CP060783.1"/>
</dbReference>
<organism evidence="1 2">
    <name type="scientific">Diaphorobacter aerolatus</name>
    <dbReference type="NCBI Taxonomy" id="1288495"/>
    <lineage>
        <taxon>Bacteria</taxon>
        <taxon>Pseudomonadati</taxon>
        <taxon>Pseudomonadota</taxon>
        <taxon>Betaproteobacteria</taxon>
        <taxon>Burkholderiales</taxon>
        <taxon>Comamonadaceae</taxon>
        <taxon>Diaphorobacter</taxon>
    </lineage>
</organism>
<accession>A0A7H0GG25</accession>
<dbReference type="AlphaFoldDB" id="A0A7H0GG25"/>
<keyword evidence="2" id="KW-1185">Reference proteome</keyword>
<dbReference type="EMBL" id="CP060783">
    <property type="protein sequence ID" value="QNP47241.1"/>
    <property type="molecule type" value="Genomic_DNA"/>
</dbReference>
<sequence>MAIDVQGNTLFMQVFGYEKDGEATFYTATGQLQGNTVTAPLKRYQGGRSFGSPPKDAVENGSPGDVTLRFTHGLDGTVQFPGEPERAISRFSMRSAEYKSRYWGKRKIRSFLVAPVDPTYQTNFLAELGIFGHSGTGKGGWEMSLSRRDGRIWNRLSCEETADSDEFSCHRLADPGTNELSEVSAVRLKIANIDAYGTIDLESNGVVRRFPLQGIALVGARKPRLRAADLPKMSM</sequence>
<evidence type="ECO:0000313" key="1">
    <source>
        <dbReference type="EMBL" id="QNP47241.1"/>
    </source>
</evidence>
<dbReference type="Proteomes" id="UP000516028">
    <property type="component" value="Chromosome"/>
</dbReference>
<gene>
    <name evidence="1" type="ORF">H9K75_12705</name>
</gene>
<protein>
    <submittedName>
        <fullName evidence="1">Uncharacterized protein</fullName>
    </submittedName>
</protein>